<evidence type="ECO:0000313" key="1">
    <source>
        <dbReference type="EMBL" id="KAJ2989480.1"/>
    </source>
</evidence>
<dbReference type="Proteomes" id="UP001143856">
    <property type="component" value="Unassembled WGS sequence"/>
</dbReference>
<gene>
    <name evidence="1" type="ORF">NUW58_g3442</name>
</gene>
<name>A0ACC1PAX7_9PEZI</name>
<comment type="caution">
    <text evidence="1">The sequence shown here is derived from an EMBL/GenBank/DDBJ whole genome shotgun (WGS) entry which is preliminary data.</text>
</comment>
<protein>
    <submittedName>
        <fullName evidence="1">Uncharacterized protein</fullName>
    </submittedName>
</protein>
<evidence type="ECO:0000313" key="2">
    <source>
        <dbReference type="Proteomes" id="UP001143856"/>
    </source>
</evidence>
<organism evidence="1 2">
    <name type="scientific">Xylaria curta</name>
    <dbReference type="NCBI Taxonomy" id="42375"/>
    <lineage>
        <taxon>Eukaryota</taxon>
        <taxon>Fungi</taxon>
        <taxon>Dikarya</taxon>
        <taxon>Ascomycota</taxon>
        <taxon>Pezizomycotina</taxon>
        <taxon>Sordariomycetes</taxon>
        <taxon>Xylariomycetidae</taxon>
        <taxon>Xylariales</taxon>
        <taxon>Xylariaceae</taxon>
        <taxon>Xylaria</taxon>
    </lineage>
</organism>
<dbReference type="EMBL" id="JAPDGR010000523">
    <property type="protein sequence ID" value="KAJ2989480.1"/>
    <property type="molecule type" value="Genomic_DNA"/>
</dbReference>
<accession>A0ACC1PAX7</accession>
<sequence>MDQRGTPAASELKQTDKFSVTEQTQLLLARLMEGGQEDDDTCQALDELTKLLDDDAASNAKAKSICDVLDDICVDTILGYLDMRQAERVRDRALLATSSYLKAAGDKGSRGLQNFFFDRIKRGTYDDYIVAFCVAAAVFPVAPEPTIEMFLSEGFLPSLDPLMRRKWKSRKVETACLDMLNAAAMHPECREAIRKYCTDWLEEVVDQDPEEMTHEIHSANLRCK</sequence>
<proteinExistence type="predicted"/>
<keyword evidence="2" id="KW-1185">Reference proteome</keyword>
<reference evidence="1" key="1">
    <citation type="submission" date="2022-10" db="EMBL/GenBank/DDBJ databases">
        <title>Genome Sequence of Xylaria curta.</title>
        <authorList>
            <person name="Buettner E."/>
        </authorList>
    </citation>
    <scope>NUCLEOTIDE SEQUENCE</scope>
    <source>
        <strain evidence="1">Babe10</strain>
    </source>
</reference>